<dbReference type="PROSITE" id="PS50263">
    <property type="entry name" value="CN_HYDROLASE"/>
    <property type="match status" value="1"/>
</dbReference>
<reference evidence="3 4" key="1">
    <citation type="submission" date="2019-09" db="EMBL/GenBank/DDBJ databases">
        <title>Nocardioides panacisoli sp. nov., isolated from the soil of a ginseng field.</title>
        <authorList>
            <person name="Cho C."/>
        </authorList>
    </citation>
    <scope>NUCLEOTIDE SEQUENCE [LARGE SCALE GENOMIC DNA]</scope>
    <source>
        <strain evidence="3 4">BN130099</strain>
    </source>
</reference>
<dbReference type="Gene3D" id="3.60.110.10">
    <property type="entry name" value="Carbon-nitrogen hydrolase"/>
    <property type="match status" value="1"/>
</dbReference>
<sequence length="251" mass="27194">MRLALVQAASGLEPADNRAALDRLAPTGHDLVIFPEAFARDFGDAGSDVSGYAEELDGPFAAEVARVADDRGGAVVAGMFERSDDPERPFNTLVLRGSAEASYRKVHLYDSFGYRESDRLTAGPIQPTVVDVAGWRVGLMTCYDLRFPELARRLVDAGAELIVVPAAWVAGERKVHHWRTLVTARAIENTVFVAAVGQPGPRYTGHSMVVDPLGDVLVEAGDDPTELAVEIERETLDAARRTNPSLANRRL</sequence>
<feature type="domain" description="CN hydrolase" evidence="2">
    <location>
        <begin position="1"/>
        <end position="233"/>
    </location>
</feature>
<keyword evidence="4" id="KW-1185">Reference proteome</keyword>
<evidence type="ECO:0000313" key="4">
    <source>
        <dbReference type="Proteomes" id="UP000325003"/>
    </source>
</evidence>
<proteinExistence type="inferred from homology"/>
<keyword evidence="3" id="KW-0378">Hydrolase</keyword>
<dbReference type="AlphaFoldDB" id="A0A5B1LR18"/>
<dbReference type="SUPFAM" id="SSF56317">
    <property type="entry name" value="Carbon-nitrogen hydrolase"/>
    <property type="match status" value="1"/>
</dbReference>
<dbReference type="PANTHER" id="PTHR23088:SF27">
    <property type="entry name" value="DEAMINATED GLUTATHIONE AMIDASE"/>
    <property type="match status" value="1"/>
</dbReference>
<name>A0A5B1LR18_9ACTN</name>
<dbReference type="CDD" id="cd07581">
    <property type="entry name" value="nitrilase_3"/>
    <property type="match status" value="1"/>
</dbReference>
<dbReference type="EMBL" id="VUJV01000001">
    <property type="protein sequence ID" value="KAA1422119.1"/>
    <property type="molecule type" value="Genomic_DNA"/>
</dbReference>
<comment type="caution">
    <text evidence="3">The sequence shown here is derived from an EMBL/GenBank/DDBJ whole genome shotgun (WGS) entry which is preliminary data.</text>
</comment>
<dbReference type="Proteomes" id="UP000325003">
    <property type="component" value="Unassembled WGS sequence"/>
</dbReference>
<dbReference type="PROSITE" id="PS01227">
    <property type="entry name" value="UPF0012"/>
    <property type="match status" value="1"/>
</dbReference>
<dbReference type="InterPro" id="IPR001110">
    <property type="entry name" value="UPF0012_CS"/>
</dbReference>
<organism evidence="3 4">
    <name type="scientific">Nocardioides humilatus</name>
    <dbReference type="NCBI Taxonomy" id="2607660"/>
    <lineage>
        <taxon>Bacteria</taxon>
        <taxon>Bacillati</taxon>
        <taxon>Actinomycetota</taxon>
        <taxon>Actinomycetes</taxon>
        <taxon>Propionibacteriales</taxon>
        <taxon>Nocardioidaceae</taxon>
        <taxon>Nocardioides</taxon>
    </lineage>
</organism>
<dbReference type="Pfam" id="PF00795">
    <property type="entry name" value="CN_hydrolase"/>
    <property type="match status" value="1"/>
</dbReference>
<reference evidence="3 4" key="2">
    <citation type="submission" date="2019-09" db="EMBL/GenBank/DDBJ databases">
        <authorList>
            <person name="Jin C."/>
        </authorList>
    </citation>
    <scope>NUCLEOTIDE SEQUENCE [LARGE SCALE GENOMIC DNA]</scope>
    <source>
        <strain evidence="3 4">BN130099</strain>
    </source>
</reference>
<dbReference type="InterPro" id="IPR003010">
    <property type="entry name" value="C-N_Hydrolase"/>
</dbReference>
<evidence type="ECO:0000313" key="3">
    <source>
        <dbReference type="EMBL" id="KAA1422119.1"/>
    </source>
</evidence>
<protein>
    <submittedName>
        <fullName evidence="3">Carbon-nitrogen hydrolase family protein</fullName>
    </submittedName>
</protein>
<gene>
    <name evidence="3" type="ORF">F0U44_06675</name>
</gene>
<dbReference type="InterPro" id="IPR036526">
    <property type="entry name" value="C-N_Hydrolase_sf"/>
</dbReference>
<dbReference type="GO" id="GO:0016787">
    <property type="term" value="F:hydrolase activity"/>
    <property type="evidence" value="ECO:0007669"/>
    <property type="project" value="UniProtKB-KW"/>
</dbReference>
<dbReference type="PANTHER" id="PTHR23088">
    <property type="entry name" value="NITRILASE-RELATED"/>
    <property type="match status" value="1"/>
</dbReference>
<accession>A0A5B1LR18</accession>
<evidence type="ECO:0000256" key="1">
    <source>
        <dbReference type="ARBA" id="ARBA00010613"/>
    </source>
</evidence>
<comment type="similarity">
    <text evidence="1">Belongs to the carbon-nitrogen hydrolase superfamily. NIT1/NIT2 family.</text>
</comment>
<evidence type="ECO:0000259" key="2">
    <source>
        <dbReference type="PROSITE" id="PS50263"/>
    </source>
</evidence>